<feature type="compositionally biased region" description="Polar residues" evidence="2">
    <location>
        <begin position="501"/>
        <end position="515"/>
    </location>
</feature>
<dbReference type="GO" id="GO:0047372">
    <property type="term" value="F:monoacylglycerol lipase activity"/>
    <property type="evidence" value="ECO:0007669"/>
    <property type="project" value="TreeGrafter"/>
</dbReference>
<dbReference type="InterPro" id="IPR000073">
    <property type="entry name" value="AB_hydrolase_1"/>
</dbReference>
<dbReference type="Proteomes" id="UP001176517">
    <property type="component" value="Unassembled WGS sequence"/>
</dbReference>
<evidence type="ECO:0000256" key="1">
    <source>
        <dbReference type="ARBA" id="ARBA00010884"/>
    </source>
</evidence>
<gene>
    <name evidence="4" type="ORF">OC846_003669</name>
</gene>
<protein>
    <recommendedName>
        <fullName evidence="3">AB hydrolase-1 domain-containing protein</fullName>
    </recommendedName>
</protein>
<feature type="region of interest" description="Disordered" evidence="2">
    <location>
        <begin position="340"/>
        <end position="370"/>
    </location>
</feature>
<evidence type="ECO:0000313" key="5">
    <source>
        <dbReference type="Proteomes" id="UP001176517"/>
    </source>
</evidence>
<organism evidence="4 5">
    <name type="scientific">Tilletia horrida</name>
    <dbReference type="NCBI Taxonomy" id="155126"/>
    <lineage>
        <taxon>Eukaryota</taxon>
        <taxon>Fungi</taxon>
        <taxon>Dikarya</taxon>
        <taxon>Basidiomycota</taxon>
        <taxon>Ustilaginomycotina</taxon>
        <taxon>Exobasidiomycetes</taxon>
        <taxon>Tilletiales</taxon>
        <taxon>Tilletiaceae</taxon>
        <taxon>Tilletia</taxon>
    </lineage>
</organism>
<name>A0AAN6GS26_9BASI</name>
<dbReference type="GO" id="GO:0051793">
    <property type="term" value="P:medium-chain fatty acid catabolic process"/>
    <property type="evidence" value="ECO:0007669"/>
    <property type="project" value="TreeGrafter"/>
</dbReference>
<dbReference type="AlphaFoldDB" id="A0AAN6GS26"/>
<reference evidence="4" key="1">
    <citation type="journal article" date="2023" name="PhytoFront">
        <title>Draft Genome Resources of Seven Strains of Tilletia horrida, Causal Agent of Kernel Smut of Rice.</title>
        <authorList>
            <person name="Khanal S."/>
            <person name="Antony Babu S."/>
            <person name="Zhou X.G."/>
        </authorList>
    </citation>
    <scope>NUCLEOTIDE SEQUENCE</scope>
    <source>
        <strain evidence="4">TX6</strain>
    </source>
</reference>
<dbReference type="EMBL" id="JAPDMZ010000093">
    <property type="protein sequence ID" value="KAK0550402.1"/>
    <property type="molecule type" value="Genomic_DNA"/>
</dbReference>
<proteinExistence type="inferred from homology"/>
<sequence length="666" mass="72386">MTPDGGLISLDITAFEPEDESSTNPTLIVTHGLTGGSSESYVRSVLNPLCAPKNQGGKGYRAVVVNSRGCAHTPVTSPQLYSAAKTADVRCALLWATKVFPNSPLIGIGFSLGANFIAKTTAEDGDDTPLVSVIPIGAPWDLLRGSEALEGDGPGGNMLSSVYSKSMAGNLRTVYASHAATLALHTPIKPHLAALFRTWKSTEEYLQYCEHHQDGGESGWPVPAATPEATHPVAPSTLRHVDDTMTRITGGHSGPYGDFPHRSAKAYYLHGGAGGARNHLSNLRVPMLAINADDDPIVPLVVLSGVFEALGPEAIATYNKYAAKFRSPQHVAHAVRKAKELESDNSSESLGEKQDRFKRQTNIEESSVKNRPNGNLVLALTRGGGHLGWWESVKQPGPRSTRWLHNPVGEWVDMITARVERARDLQKIEDRDLKGAMLGEEEQRERDWAFRSSTRSLWNRDQGAEETRIRDFMVEIELVDQTLMPVYSVDQGDFLPHQSVKPESQDPSGEKSQAPASPLRSKVPFLLTHVLQAAPLVHPRNATIGWNANQQQRSVFSGPWTTGRVIKATMVSCPKAAKSAISIPRADTFFDPRTTLQYQDSKRPEVGFAELPSDCQVAGVGTTFDGGLDVPGQSAEETAWIKHNSSRKGIKGRFKLNSRPGVVRGL</sequence>
<dbReference type="PANTHER" id="PTHR10794">
    <property type="entry name" value="ABHYDROLASE DOMAIN-CONTAINING PROTEIN"/>
    <property type="match status" value="1"/>
</dbReference>
<evidence type="ECO:0000259" key="3">
    <source>
        <dbReference type="Pfam" id="PF00561"/>
    </source>
</evidence>
<accession>A0AAN6GS26</accession>
<dbReference type="InterPro" id="IPR050960">
    <property type="entry name" value="AB_hydrolase_4_sf"/>
</dbReference>
<keyword evidence="5" id="KW-1185">Reference proteome</keyword>
<feature type="domain" description="AB hydrolase-1" evidence="3">
    <location>
        <begin position="25"/>
        <end position="303"/>
    </location>
</feature>
<evidence type="ECO:0000313" key="4">
    <source>
        <dbReference type="EMBL" id="KAK0550402.1"/>
    </source>
</evidence>
<dbReference type="SUPFAM" id="SSF53474">
    <property type="entry name" value="alpha/beta-Hydrolases"/>
    <property type="match status" value="1"/>
</dbReference>
<dbReference type="GO" id="GO:0008126">
    <property type="term" value="F:acetylesterase activity"/>
    <property type="evidence" value="ECO:0007669"/>
    <property type="project" value="TreeGrafter"/>
</dbReference>
<evidence type="ECO:0000256" key="2">
    <source>
        <dbReference type="SAM" id="MobiDB-lite"/>
    </source>
</evidence>
<dbReference type="PANTHER" id="PTHR10794:SF63">
    <property type="entry name" value="ALPHA_BETA HYDROLASE 1, ISOFORM A"/>
    <property type="match status" value="1"/>
</dbReference>
<feature type="compositionally biased region" description="Basic and acidic residues" evidence="2">
    <location>
        <begin position="350"/>
        <end position="368"/>
    </location>
</feature>
<dbReference type="Pfam" id="PF00561">
    <property type="entry name" value="Abhydrolase_1"/>
    <property type="match status" value="1"/>
</dbReference>
<dbReference type="GO" id="GO:0051792">
    <property type="term" value="P:medium-chain fatty acid biosynthetic process"/>
    <property type="evidence" value="ECO:0007669"/>
    <property type="project" value="TreeGrafter"/>
</dbReference>
<comment type="similarity">
    <text evidence="1">Belongs to the AB hydrolase superfamily. AB hydrolase 4 family.</text>
</comment>
<dbReference type="InterPro" id="IPR029058">
    <property type="entry name" value="AB_hydrolase_fold"/>
</dbReference>
<feature type="region of interest" description="Disordered" evidence="2">
    <location>
        <begin position="494"/>
        <end position="518"/>
    </location>
</feature>
<dbReference type="Gene3D" id="3.40.50.1820">
    <property type="entry name" value="alpha/beta hydrolase"/>
    <property type="match status" value="1"/>
</dbReference>
<comment type="caution">
    <text evidence="4">The sequence shown here is derived from an EMBL/GenBank/DDBJ whole genome shotgun (WGS) entry which is preliminary data.</text>
</comment>